<organism evidence="2 3">
    <name type="scientific">Alternaria panax</name>
    <dbReference type="NCBI Taxonomy" id="48097"/>
    <lineage>
        <taxon>Eukaryota</taxon>
        <taxon>Fungi</taxon>
        <taxon>Dikarya</taxon>
        <taxon>Ascomycota</taxon>
        <taxon>Pezizomycotina</taxon>
        <taxon>Dothideomycetes</taxon>
        <taxon>Pleosporomycetidae</taxon>
        <taxon>Pleosporales</taxon>
        <taxon>Pleosporineae</taxon>
        <taxon>Pleosporaceae</taxon>
        <taxon>Alternaria</taxon>
        <taxon>Alternaria sect. Panax</taxon>
    </lineage>
</organism>
<evidence type="ECO:0000313" key="2">
    <source>
        <dbReference type="EMBL" id="KAG9191035.1"/>
    </source>
</evidence>
<dbReference type="AlphaFoldDB" id="A0AAD4NQS8"/>
<comment type="caution">
    <text evidence="2">The sequence shown here is derived from an EMBL/GenBank/DDBJ whole genome shotgun (WGS) entry which is preliminary data.</text>
</comment>
<evidence type="ECO:0000256" key="1">
    <source>
        <dbReference type="SAM" id="MobiDB-lite"/>
    </source>
</evidence>
<accession>A0AAD4NQS8</accession>
<dbReference type="Proteomes" id="UP001199106">
    <property type="component" value="Unassembled WGS sequence"/>
</dbReference>
<feature type="compositionally biased region" description="Polar residues" evidence="1">
    <location>
        <begin position="29"/>
        <end position="42"/>
    </location>
</feature>
<sequence length="42" mass="4403">MSLIDQPLPCLAKSPDPLNPPTPPPSPPRSDTASLPSKLQPT</sequence>
<gene>
    <name evidence="2" type="ORF">G6011_09123</name>
</gene>
<feature type="compositionally biased region" description="Pro residues" evidence="1">
    <location>
        <begin position="17"/>
        <end position="28"/>
    </location>
</feature>
<keyword evidence="3" id="KW-1185">Reference proteome</keyword>
<proteinExistence type="predicted"/>
<evidence type="ECO:0000313" key="3">
    <source>
        <dbReference type="Proteomes" id="UP001199106"/>
    </source>
</evidence>
<dbReference type="EMBL" id="JAANER010000004">
    <property type="protein sequence ID" value="KAG9191035.1"/>
    <property type="molecule type" value="Genomic_DNA"/>
</dbReference>
<feature type="region of interest" description="Disordered" evidence="1">
    <location>
        <begin position="1"/>
        <end position="42"/>
    </location>
</feature>
<feature type="non-terminal residue" evidence="2">
    <location>
        <position position="42"/>
    </location>
</feature>
<reference evidence="2" key="1">
    <citation type="submission" date="2021-07" db="EMBL/GenBank/DDBJ databases">
        <title>Genome Resource of American Ginseng Black Spot Pathogen Alternaria panax.</title>
        <authorList>
            <person name="Qiu C."/>
            <person name="Wang W."/>
            <person name="Liu Z."/>
        </authorList>
    </citation>
    <scope>NUCLEOTIDE SEQUENCE</scope>
    <source>
        <strain evidence="2">BNCC115425</strain>
    </source>
</reference>
<protein>
    <submittedName>
        <fullName evidence="2">Uncharacterized protein</fullName>
    </submittedName>
</protein>
<name>A0AAD4NQS8_9PLEO</name>